<name>A0A1F5I1G5_9BACT</name>
<dbReference type="Proteomes" id="UP000179227">
    <property type="component" value="Unassembled WGS sequence"/>
</dbReference>
<dbReference type="STRING" id="1797729.A3A60_01780"/>
<reference evidence="1 2" key="1">
    <citation type="journal article" date="2016" name="Nat. Commun.">
        <title>Thousands of microbial genomes shed light on interconnected biogeochemical processes in an aquifer system.</title>
        <authorList>
            <person name="Anantharaman K."/>
            <person name="Brown C.T."/>
            <person name="Hug L.A."/>
            <person name="Sharon I."/>
            <person name="Castelle C.J."/>
            <person name="Probst A.J."/>
            <person name="Thomas B.C."/>
            <person name="Singh A."/>
            <person name="Wilkins M.J."/>
            <person name="Karaoz U."/>
            <person name="Brodie E.L."/>
            <person name="Williams K.H."/>
            <person name="Hubbard S.S."/>
            <person name="Banfield J.F."/>
        </authorList>
    </citation>
    <scope>NUCLEOTIDE SEQUENCE [LARGE SCALE GENOMIC DNA]</scope>
</reference>
<proteinExistence type="predicted"/>
<dbReference type="EMBL" id="MFBS01000012">
    <property type="protein sequence ID" value="OGE10233.1"/>
    <property type="molecule type" value="Genomic_DNA"/>
</dbReference>
<evidence type="ECO:0008006" key="3">
    <source>
        <dbReference type="Google" id="ProtNLM"/>
    </source>
</evidence>
<sequence length="252" mass="28408">MTERAAVTLNPSELLADQTHNLEKFFGQEALPEPPKKLLEFVERTSEKGFTFEPYLEPGRQFPQDAEYPGWRVKPQPWFYDQIRQDNISPDAAKLPLQWAAMETIVRPNYDGGMQLYQNDALAPILEDLRKRGRIAVPDWCKHVPSISRFGISPKEISAPVATRVADEIGKVDAQNVDATTYMAFNYLGNIAHSEFGEANTWEWFADKFGDDRRLIGGSSDGGGLARVDCYSSGVHRDNVGFRLRVVFPSNP</sequence>
<accession>A0A1F5I1G5</accession>
<organism evidence="1 2">
    <name type="scientific">Candidatus Curtissbacteria bacterium RIFCSPLOWO2_01_FULL_42_26</name>
    <dbReference type="NCBI Taxonomy" id="1797729"/>
    <lineage>
        <taxon>Bacteria</taxon>
        <taxon>Candidatus Curtissiibacteriota</taxon>
    </lineage>
</organism>
<evidence type="ECO:0000313" key="2">
    <source>
        <dbReference type="Proteomes" id="UP000179227"/>
    </source>
</evidence>
<gene>
    <name evidence="1" type="ORF">A3A60_01780</name>
</gene>
<protein>
    <recommendedName>
        <fullName evidence="3">Sulfatase-modifying factor enzyme domain-containing protein</fullName>
    </recommendedName>
</protein>
<evidence type="ECO:0000313" key="1">
    <source>
        <dbReference type="EMBL" id="OGE10233.1"/>
    </source>
</evidence>
<comment type="caution">
    <text evidence="1">The sequence shown here is derived from an EMBL/GenBank/DDBJ whole genome shotgun (WGS) entry which is preliminary data.</text>
</comment>
<dbReference type="AlphaFoldDB" id="A0A1F5I1G5"/>